<dbReference type="Pfam" id="PF07992">
    <property type="entry name" value="Pyr_redox_2"/>
    <property type="match status" value="1"/>
</dbReference>
<dbReference type="FunFam" id="3.40.50.720:FF:000113">
    <property type="entry name" value="Glutamate synthase [NADH], amyloplastic"/>
    <property type="match status" value="1"/>
</dbReference>
<keyword evidence="4" id="KW-0560">Oxidoreductase</keyword>
<dbReference type="GO" id="GO:0051536">
    <property type="term" value="F:iron-sulfur cluster binding"/>
    <property type="evidence" value="ECO:0007669"/>
    <property type="project" value="InterPro"/>
</dbReference>
<dbReference type="AlphaFoldDB" id="A0A9W9ZHW0"/>
<dbReference type="Pfam" id="PF14691">
    <property type="entry name" value="Fer4_20"/>
    <property type="match status" value="1"/>
</dbReference>
<dbReference type="EMBL" id="MU825992">
    <property type="protein sequence ID" value="KAJ7381831.1"/>
    <property type="molecule type" value="Genomic_DNA"/>
</dbReference>
<dbReference type="InterPro" id="IPR023753">
    <property type="entry name" value="FAD/NAD-binding_dom"/>
</dbReference>
<proteinExistence type="predicted"/>
<dbReference type="Gene3D" id="1.10.1060.10">
    <property type="entry name" value="Alpha-helical ferredoxin"/>
    <property type="match status" value="1"/>
</dbReference>
<feature type="compositionally biased region" description="Polar residues" evidence="1">
    <location>
        <begin position="29"/>
        <end position="39"/>
    </location>
</feature>
<name>A0A9W9ZHW0_9CNID</name>
<dbReference type="GO" id="GO:0000286">
    <property type="term" value="F:alanine dehydrogenase activity"/>
    <property type="evidence" value="ECO:0007669"/>
    <property type="project" value="UniProtKB-EC"/>
</dbReference>
<feature type="compositionally biased region" description="Basic and acidic residues" evidence="1">
    <location>
        <begin position="1"/>
        <end position="27"/>
    </location>
</feature>
<dbReference type="Proteomes" id="UP001163046">
    <property type="component" value="Unassembled WGS sequence"/>
</dbReference>
<dbReference type="PANTHER" id="PTHR43100">
    <property type="entry name" value="GLUTAMATE SYNTHASE [NADPH] SMALL CHAIN"/>
    <property type="match status" value="1"/>
</dbReference>
<dbReference type="InterPro" id="IPR051394">
    <property type="entry name" value="Glutamate_Synthase"/>
</dbReference>
<dbReference type="PANTHER" id="PTHR43100:SF1">
    <property type="entry name" value="GLUTAMATE SYNTHASE [NADPH] SMALL CHAIN"/>
    <property type="match status" value="1"/>
</dbReference>
<feature type="domain" description="Dihydroprymidine dehydrogenase" evidence="3">
    <location>
        <begin position="120"/>
        <end position="179"/>
    </location>
</feature>
<feature type="region of interest" description="Disordered" evidence="1">
    <location>
        <begin position="1"/>
        <end position="67"/>
    </location>
</feature>
<reference evidence="4" key="1">
    <citation type="submission" date="2023-01" db="EMBL/GenBank/DDBJ databases">
        <title>Genome assembly of the deep-sea coral Lophelia pertusa.</title>
        <authorList>
            <person name="Herrera S."/>
            <person name="Cordes E."/>
        </authorList>
    </citation>
    <scope>NUCLEOTIDE SEQUENCE</scope>
    <source>
        <strain evidence="4">USNM1676648</strain>
        <tissue evidence="4">Polyp</tissue>
    </source>
</reference>
<gene>
    <name evidence="4" type="primary">GLT1_2</name>
    <name evidence="4" type="ORF">OS493_038780</name>
</gene>
<dbReference type="EC" id="1.4.1.1" evidence="4"/>
<evidence type="ECO:0000259" key="3">
    <source>
        <dbReference type="Pfam" id="PF14691"/>
    </source>
</evidence>
<dbReference type="Gene3D" id="3.50.50.60">
    <property type="entry name" value="FAD/NAD(P)-binding domain"/>
    <property type="match status" value="1"/>
</dbReference>
<dbReference type="PRINTS" id="PR00419">
    <property type="entry name" value="ADXRDTASE"/>
</dbReference>
<dbReference type="SUPFAM" id="SSF51971">
    <property type="entry name" value="Nucleotide-binding domain"/>
    <property type="match status" value="1"/>
</dbReference>
<dbReference type="InterPro" id="IPR036188">
    <property type="entry name" value="FAD/NAD-bd_sf"/>
</dbReference>
<accession>A0A9W9ZHW0</accession>
<evidence type="ECO:0000313" key="4">
    <source>
        <dbReference type="EMBL" id="KAJ7381831.1"/>
    </source>
</evidence>
<keyword evidence="5" id="KW-1185">Reference proteome</keyword>
<organism evidence="4 5">
    <name type="scientific">Desmophyllum pertusum</name>
    <dbReference type="NCBI Taxonomy" id="174260"/>
    <lineage>
        <taxon>Eukaryota</taxon>
        <taxon>Metazoa</taxon>
        <taxon>Cnidaria</taxon>
        <taxon>Anthozoa</taxon>
        <taxon>Hexacorallia</taxon>
        <taxon>Scleractinia</taxon>
        <taxon>Caryophylliina</taxon>
        <taxon>Caryophylliidae</taxon>
        <taxon>Desmophyllum</taxon>
    </lineage>
</organism>
<dbReference type="Gene3D" id="3.40.50.720">
    <property type="entry name" value="NAD(P)-binding Rossmann-like Domain"/>
    <property type="match status" value="1"/>
</dbReference>
<dbReference type="SUPFAM" id="SSF46548">
    <property type="entry name" value="alpha-helical ferredoxin"/>
    <property type="match status" value="1"/>
</dbReference>
<comment type="caution">
    <text evidence="4">The sequence shown here is derived from an EMBL/GenBank/DDBJ whole genome shotgun (WGS) entry which is preliminary data.</text>
</comment>
<dbReference type="InterPro" id="IPR009051">
    <property type="entry name" value="Helical_ferredxn"/>
</dbReference>
<evidence type="ECO:0000256" key="1">
    <source>
        <dbReference type="SAM" id="MobiDB-lite"/>
    </source>
</evidence>
<sequence>MNGEKTNGEKTNGEKTNGEKTNGEKPNGEMTNGEMTNGLKQEDSPPPIKKQTDSSLTDIEEAIPDTTNDQKIIDRVLDKTRGFVKYPRSKVKYRPPKATNEGLERDLLQQRQNRIESSSRKDKWKEALDRLLLTNNFPEFTGRVCPAPCEGSCVLGINAEPVTIKKIECTIIDHGFEQGWITPQIPAHRTGKKIAVIGSGPSGLAAAAQLNKAGHWVTVYERNDRCGGLLMYGVPTMKLSKKIVQRRVDLLAAEGIKFVNNAEVGKNMDAQQLLEDNDAVLLAVGSTCPRNIPLPGRDLEGIHFAIQFLETSQKRRLGNYNLPSLDATGLDVVIIGGGDTGVDCIGTSLRQNAKSITNFEVLGMPPKNRSVTNPWPLWPRVFRVEYGHEEVCAV</sequence>
<evidence type="ECO:0000313" key="5">
    <source>
        <dbReference type="Proteomes" id="UP001163046"/>
    </source>
</evidence>
<dbReference type="InterPro" id="IPR028261">
    <property type="entry name" value="DPD_II"/>
</dbReference>
<feature type="domain" description="FAD/NAD(P)-binding" evidence="2">
    <location>
        <begin position="193"/>
        <end position="349"/>
    </location>
</feature>
<protein>
    <submittedName>
        <fullName evidence="4">Glutamate synthase [NADH]</fullName>
        <ecNumber evidence="4">1.4.1.1</ecNumber>
    </submittedName>
</protein>
<dbReference type="OrthoDB" id="4327079at2759"/>
<evidence type="ECO:0000259" key="2">
    <source>
        <dbReference type="Pfam" id="PF07992"/>
    </source>
</evidence>